<keyword evidence="1" id="KW-0732">Signal</keyword>
<dbReference type="OrthoDB" id="1122835at2"/>
<dbReference type="RefSeq" id="WP_041503666.1">
    <property type="nucleotide sequence ID" value="NZ_JPIT01000031.1"/>
</dbReference>
<reference evidence="2 4" key="2">
    <citation type="submission" date="2014-07" db="EMBL/GenBank/DDBJ databases">
        <title>Porphyromonadaceae bacterium OUH 334697 = ATCC BAA-2682 = DSM 28341 draft genome.</title>
        <authorList>
            <person name="Sydenham T.V."/>
            <person name="Hasman H."/>
            <person name="Justesen U.S."/>
        </authorList>
    </citation>
    <scope>NUCLEOTIDE SEQUENCE [LARGE SCALE GENOMIC DNA]</scope>
    <source>
        <strain evidence="2 4">OUH 334697</strain>
    </source>
</reference>
<evidence type="ECO:0000256" key="1">
    <source>
        <dbReference type="SAM" id="SignalP"/>
    </source>
</evidence>
<keyword evidence="5" id="KW-1185">Reference proteome</keyword>
<dbReference type="Gene3D" id="1.25.40.10">
    <property type="entry name" value="Tetratricopeptide repeat domain"/>
    <property type="match status" value="1"/>
</dbReference>
<accession>A0A0C3RI80</accession>
<evidence type="ECO:0000313" key="5">
    <source>
        <dbReference type="Proteomes" id="UP000031980"/>
    </source>
</evidence>
<feature type="chain" id="PRO_5043118908" evidence="1">
    <location>
        <begin position="20"/>
        <end position="250"/>
    </location>
</feature>
<dbReference type="Proteomes" id="UP000031937">
    <property type="component" value="Unassembled WGS sequence"/>
</dbReference>
<dbReference type="SUPFAM" id="SSF48452">
    <property type="entry name" value="TPR-like"/>
    <property type="match status" value="1"/>
</dbReference>
<dbReference type="EMBL" id="JPIT01000031">
    <property type="protein sequence ID" value="KIO43445.1"/>
    <property type="molecule type" value="Genomic_DNA"/>
</dbReference>
<evidence type="ECO:0000313" key="3">
    <source>
        <dbReference type="EMBL" id="KIO45624.1"/>
    </source>
</evidence>
<evidence type="ECO:0000313" key="4">
    <source>
        <dbReference type="Proteomes" id="UP000031937"/>
    </source>
</evidence>
<sequence length="250" mass="27964">MKKLLLFVLCGLFMGTVSAQDENGKLKNEGNAALRAKNYKEAFAKYEQYLKAVEYKDPAIVFNTAFCADKIKDYAAADKYFTMSIQNKYKLASAYLGKANALQDQKKIPEMLKTLEEGMKANPGQAGAKLEKMYAVHYLKEGQKFQKENKVEQAAECYAKITQMANKGMKTNGYLSLGTLYFNNGATILQKAHEYATTEVDRYNAEKTKALNSFKKAQDYLVQASSLSPENPEVKEAMKAVKEAMAPLTK</sequence>
<dbReference type="InterPro" id="IPR011990">
    <property type="entry name" value="TPR-like_helical_dom_sf"/>
</dbReference>
<dbReference type="EMBL" id="JPIU01000037">
    <property type="protein sequence ID" value="KIO45624.1"/>
    <property type="molecule type" value="Genomic_DNA"/>
</dbReference>
<dbReference type="Proteomes" id="UP000031980">
    <property type="component" value="Unassembled WGS sequence"/>
</dbReference>
<proteinExistence type="predicted"/>
<gene>
    <name evidence="3" type="ORF">BA92_03930</name>
    <name evidence="2" type="ORF">IE90_09900</name>
</gene>
<protein>
    <submittedName>
        <fullName evidence="3">Uncharacterized protein</fullName>
    </submittedName>
</protein>
<organism evidence="3 5">
    <name type="scientific">Sanguibacteroides justesenii</name>
    <dbReference type="NCBI Taxonomy" id="1547597"/>
    <lineage>
        <taxon>Bacteria</taxon>
        <taxon>Pseudomonadati</taxon>
        <taxon>Bacteroidota</taxon>
        <taxon>Bacteroidia</taxon>
        <taxon>Bacteroidales</taxon>
        <taxon>Porphyromonadaceae</taxon>
        <taxon>Sanguibacteroides</taxon>
    </lineage>
</organism>
<name>A0A0C3RI80_9PORP</name>
<feature type="signal peptide" evidence="1">
    <location>
        <begin position="1"/>
        <end position="19"/>
    </location>
</feature>
<dbReference type="AlphaFoldDB" id="A0A0C3RI80"/>
<reference evidence="3 5" key="1">
    <citation type="submission" date="2014-07" db="EMBL/GenBank/DDBJ databases">
        <title>Porphyromonadaceae bacterium OUH 308042 = ATCC BAA-2681 = DSM 28342 draft genome.</title>
        <authorList>
            <person name="Sydenham T.V."/>
            <person name="Hasman H."/>
            <person name="Justensen U.S."/>
        </authorList>
    </citation>
    <scope>NUCLEOTIDE SEQUENCE [LARGE SCALE GENOMIC DNA]</scope>
    <source>
        <strain evidence="3 5">OUH 308042</strain>
    </source>
</reference>
<comment type="caution">
    <text evidence="3">The sequence shown here is derived from an EMBL/GenBank/DDBJ whole genome shotgun (WGS) entry which is preliminary data.</text>
</comment>
<evidence type="ECO:0000313" key="2">
    <source>
        <dbReference type="EMBL" id="KIO43445.1"/>
    </source>
</evidence>